<dbReference type="eggNOG" id="COG1266">
    <property type="taxonomic scope" value="Bacteria"/>
</dbReference>
<dbReference type="RefSeq" id="WP_012859226.1">
    <property type="nucleotide sequence ID" value="NC_013515.1"/>
</dbReference>
<evidence type="ECO:0000256" key="1">
    <source>
        <dbReference type="SAM" id="Phobius"/>
    </source>
</evidence>
<dbReference type="AlphaFoldDB" id="D1AVB9"/>
<dbReference type="OrthoDB" id="95611at2"/>
<keyword evidence="1" id="KW-1133">Transmembrane helix</keyword>
<feature type="transmembrane region" description="Helical" evidence="1">
    <location>
        <begin position="44"/>
        <end position="64"/>
    </location>
</feature>
<dbReference type="GO" id="GO:0080120">
    <property type="term" value="P:CAAX-box protein maturation"/>
    <property type="evidence" value="ECO:0007669"/>
    <property type="project" value="UniProtKB-ARBA"/>
</dbReference>
<feature type="transmembrane region" description="Helical" evidence="1">
    <location>
        <begin position="84"/>
        <end position="103"/>
    </location>
</feature>
<proteinExistence type="predicted"/>
<accession>D1AVB9</accession>
<keyword evidence="4" id="KW-1185">Reference proteome</keyword>
<name>D1AVB9_STRM9</name>
<dbReference type="STRING" id="519441.Smon_1225"/>
<dbReference type="PANTHER" id="PTHR36435:SF1">
    <property type="entry name" value="CAAX AMINO TERMINAL PROTEASE FAMILY PROTEIN"/>
    <property type="match status" value="1"/>
</dbReference>
<feature type="transmembrane region" description="Helical" evidence="1">
    <location>
        <begin position="123"/>
        <end position="141"/>
    </location>
</feature>
<dbReference type="Proteomes" id="UP000002072">
    <property type="component" value="Chromosome"/>
</dbReference>
<dbReference type="HOGENOM" id="CLU_1282620_0_0_0"/>
<evidence type="ECO:0000259" key="2">
    <source>
        <dbReference type="Pfam" id="PF02517"/>
    </source>
</evidence>
<feature type="transmembrane region" description="Helical" evidence="1">
    <location>
        <begin position="12"/>
        <end position="38"/>
    </location>
</feature>
<dbReference type="InterPro" id="IPR052710">
    <property type="entry name" value="CAAX_protease"/>
</dbReference>
<reference evidence="3 4" key="1">
    <citation type="journal article" date="2009" name="Stand. Genomic Sci.">
        <title>Complete genome sequence of Streptobacillus moniliformis type strain (9901T).</title>
        <authorList>
            <person name="Nolan M."/>
            <person name="Gronow S."/>
            <person name="Lapidus A."/>
            <person name="Ivanova N."/>
            <person name="Copeland A."/>
            <person name="Lucas S."/>
            <person name="Del Rio T.G."/>
            <person name="Chen F."/>
            <person name="Tice H."/>
            <person name="Pitluck S."/>
            <person name="Cheng J.F."/>
            <person name="Sims D."/>
            <person name="Meincke L."/>
            <person name="Bruce D."/>
            <person name="Goodwin L."/>
            <person name="Brettin T."/>
            <person name="Han C."/>
            <person name="Detter J.C."/>
            <person name="Ovchinikova G."/>
            <person name="Pati A."/>
            <person name="Mavromatis K."/>
            <person name="Mikhailova N."/>
            <person name="Chen A."/>
            <person name="Palaniappan K."/>
            <person name="Land M."/>
            <person name="Hauser L."/>
            <person name="Chang Y.J."/>
            <person name="Jeffries C.D."/>
            <person name="Rohde M."/>
            <person name="Sproer C."/>
            <person name="Goker M."/>
            <person name="Bristow J."/>
            <person name="Eisen J.A."/>
            <person name="Markowitz V."/>
            <person name="Hugenholtz P."/>
            <person name="Kyrpides N.C."/>
            <person name="Klenk H.P."/>
            <person name="Chain P."/>
        </authorList>
    </citation>
    <scope>NUCLEOTIDE SEQUENCE [LARGE SCALE GENOMIC DNA]</scope>
    <source>
        <strain evidence="4">ATCC 14647 / DSM 12112 / NCTC 10651 / 9901</strain>
    </source>
</reference>
<keyword evidence="1" id="KW-0472">Membrane</keyword>
<dbReference type="Pfam" id="PF02517">
    <property type="entry name" value="Rce1-like"/>
    <property type="match status" value="1"/>
</dbReference>
<dbReference type="PANTHER" id="PTHR36435">
    <property type="entry name" value="SLR1288 PROTEIN"/>
    <property type="match status" value="1"/>
</dbReference>
<dbReference type="GeneID" id="29674092"/>
<evidence type="ECO:0000313" key="4">
    <source>
        <dbReference type="Proteomes" id="UP000002072"/>
    </source>
</evidence>
<organism evidence="3 4">
    <name type="scientific">Streptobacillus moniliformis (strain ATCC 14647 / DSM 12112 / NCTC 10651 / 9901)</name>
    <dbReference type="NCBI Taxonomy" id="519441"/>
    <lineage>
        <taxon>Bacteria</taxon>
        <taxon>Fusobacteriati</taxon>
        <taxon>Fusobacteriota</taxon>
        <taxon>Fusobacteriia</taxon>
        <taxon>Fusobacteriales</taxon>
        <taxon>Leptotrichiaceae</taxon>
        <taxon>Streptobacillus</taxon>
    </lineage>
</organism>
<dbReference type="KEGG" id="smf:Smon_1225"/>
<gene>
    <name evidence="3" type="ordered locus">Smon_1225</name>
</gene>
<dbReference type="GO" id="GO:0004175">
    <property type="term" value="F:endopeptidase activity"/>
    <property type="evidence" value="ECO:0007669"/>
    <property type="project" value="UniProtKB-ARBA"/>
</dbReference>
<evidence type="ECO:0000313" key="3">
    <source>
        <dbReference type="EMBL" id="ACZ01679.1"/>
    </source>
</evidence>
<dbReference type="InterPro" id="IPR003675">
    <property type="entry name" value="Rce1/LyrA-like_dom"/>
</dbReference>
<keyword evidence="1" id="KW-0812">Transmembrane</keyword>
<dbReference type="EMBL" id="CP001779">
    <property type="protein sequence ID" value="ACZ01679.1"/>
    <property type="molecule type" value="Genomic_DNA"/>
</dbReference>
<feature type="domain" description="CAAX prenyl protease 2/Lysostaphin resistance protein A-like" evidence="2">
    <location>
        <begin position="121"/>
        <end position="208"/>
    </location>
</feature>
<sequence length="215" mass="24768">MIKDLDLNNKITLLILTVGSILLSLLIMIIINVIMILLKYGALNSYKILLIYNLIIFFILHFVLKKFKVKIFEKEKITITKVILVVLITTIISLTMGFLINYFSVKPENEKQLETIVNNISPMYIILSIVIVIPIVEEIIFRKILYNLFKNRYLGILVSSVLFALVHSPKSFFEFVLYFTLGIIFSGTYFLTGSFKLAILSHMVNNFIAILKHII</sequence>
<protein>
    <submittedName>
        <fullName evidence="3">Abortive infection protein</fullName>
    </submittedName>
</protein>
<feature type="transmembrane region" description="Helical" evidence="1">
    <location>
        <begin position="153"/>
        <end position="169"/>
    </location>
</feature>
<feature type="transmembrane region" description="Helical" evidence="1">
    <location>
        <begin position="175"/>
        <end position="199"/>
    </location>
</feature>